<name>A0A4U1JA32_9BACT</name>
<keyword evidence="3" id="KW-1185">Reference proteome</keyword>
<dbReference type="RefSeq" id="WP_136931456.1">
    <property type="nucleotide sequence ID" value="NZ_SSMQ01000026.1"/>
</dbReference>
<organism evidence="2 3">
    <name type="scientific">Polyangium fumosum</name>
    <dbReference type="NCBI Taxonomy" id="889272"/>
    <lineage>
        <taxon>Bacteria</taxon>
        <taxon>Pseudomonadati</taxon>
        <taxon>Myxococcota</taxon>
        <taxon>Polyangia</taxon>
        <taxon>Polyangiales</taxon>
        <taxon>Polyangiaceae</taxon>
        <taxon>Polyangium</taxon>
    </lineage>
</organism>
<evidence type="ECO:0000313" key="2">
    <source>
        <dbReference type="EMBL" id="TKD03981.1"/>
    </source>
</evidence>
<dbReference type="EMBL" id="SSMQ01000026">
    <property type="protein sequence ID" value="TKD03981.1"/>
    <property type="molecule type" value="Genomic_DNA"/>
</dbReference>
<evidence type="ECO:0000313" key="3">
    <source>
        <dbReference type="Proteomes" id="UP000309215"/>
    </source>
</evidence>
<dbReference type="Pfam" id="PF13432">
    <property type="entry name" value="TPR_16"/>
    <property type="match status" value="2"/>
</dbReference>
<comment type="caution">
    <text evidence="2">The sequence shown here is derived from an EMBL/GenBank/DDBJ whole genome shotgun (WGS) entry which is preliminary data.</text>
</comment>
<gene>
    <name evidence="2" type="ORF">E8A74_24320</name>
</gene>
<proteinExistence type="predicted"/>
<protein>
    <submittedName>
        <fullName evidence="2">Tetratricopeptide repeat protein</fullName>
    </submittedName>
</protein>
<dbReference type="AlphaFoldDB" id="A0A4U1JA32"/>
<accession>A0A4U1JA32</accession>
<dbReference type="SUPFAM" id="SSF48452">
    <property type="entry name" value="TPR-like"/>
    <property type="match status" value="1"/>
</dbReference>
<dbReference type="InterPro" id="IPR011990">
    <property type="entry name" value="TPR-like_helical_dom_sf"/>
</dbReference>
<dbReference type="Proteomes" id="UP000309215">
    <property type="component" value="Unassembled WGS sequence"/>
</dbReference>
<sequence>MSTKRVAGFVLAWWLVGCGPSLGDAYERSFAAGQRAHHAGRYEEAAKSYDEAARVAERVKDRDEALFLVARMHERRGAHVEAKAALQKLAETSPDGPRAGRAAFELADLEITHGDAERGYGMLFDATAKHTKHGLARRAVKRIVEHERERGGDEAVLAWAKGPARILRNTDLEENVDYEAALALERLGRLAEARDALVALSVAHPYPYGTLTDDALWHASLIEEKLGRYEAAITHLRTLLAARESSHLTGSYERPRYSPAQMRIAVLYRDRLHDHRAARREMHKLYADHPTSDLRDDALWAEARLAHEDGDKDEACDLVTRLRKDFSDSRYARCAHLVCDEMRPAPNEKPCAGYIEQEVSGRKDEDPADPAAD</sequence>
<dbReference type="Gene3D" id="1.25.40.10">
    <property type="entry name" value="Tetratricopeptide repeat domain"/>
    <property type="match status" value="3"/>
</dbReference>
<reference evidence="2 3" key="1">
    <citation type="submission" date="2019-04" db="EMBL/GenBank/DDBJ databases">
        <authorList>
            <person name="Li Y."/>
            <person name="Wang J."/>
        </authorList>
    </citation>
    <scope>NUCLEOTIDE SEQUENCE [LARGE SCALE GENOMIC DNA]</scope>
    <source>
        <strain evidence="2 3">DSM 14668</strain>
    </source>
</reference>
<feature type="region of interest" description="Disordered" evidence="1">
    <location>
        <begin position="344"/>
        <end position="373"/>
    </location>
</feature>
<dbReference type="PROSITE" id="PS51257">
    <property type="entry name" value="PROKAR_LIPOPROTEIN"/>
    <property type="match status" value="1"/>
</dbReference>
<evidence type="ECO:0000256" key="1">
    <source>
        <dbReference type="SAM" id="MobiDB-lite"/>
    </source>
</evidence>
<dbReference type="OrthoDB" id="5501280at2"/>